<feature type="region of interest" description="Disordered" evidence="1">
    <location>
        <begin position="22"/>
        <end position="48"/>
    </location>
</feature>
<comment type="caution">
    <text evidence="2">The sequence shown here is derived from an EMBL/GenBank/DDBJ whole genome shotgun (WGS) entry which is preliminary data.</text>
</comment>
<evidence type="ECO:0000313" key="2">
    <source>
        <dbReference type="EMBL" id="MBA2777550.1"/>
    </source>
</evidence>
<name>A0A7W0ACI1_9GAMM</name>
<evidence type="ECO:0000313" key="3">
    <source>
        <dbReference type="EMBL" id="MCG6660220.1"/>
    </source>
</evidence>
<evidence type="ECO:0000313" key="5">
    <source>
        <dbReference type="Proteomes" id="UP000814353"/>
    </source>
</evidence>
<accession>A0A7W0ACI1</accession>
<dbReference type="Proteomes" id="UP000814353">
    <property type="component" value="Unassembled WGS sequence"/>
</dbReference>
<proteinExistence type="predicted"/>
<protein>
    <submittedName>
        <fullName evidence="2">Uncharacterized protein</fullName>
    </submittedName>
</protein>
<keyword evidence="5" id="KW-1185">Reference proteome</keyword>
<reference evidence="2 4" key="2">
    <citation type="submission" date="2020-07" db="EMBL/GenBank/DDBJ databases">
        <title>Identification of Halomonas strains.</title>
        <authorList>
            <person name="Xiao Z."/>
            <person name="Shen J."/>
        </authorList>
    </citation>
    <scope>NUCLEOTIDE SEQUENCE [LARGE SCALE GENOMIC DNA]</scope>
    <source>
        <strain evidence="2 4">DSM 17331</strain>
    </source>
</reference>
<dbReference type="EMBL" id="JACEFT010000001">
    <property type="protein sequence ID" value="MBA2777550.1"/>
    <property type="molecule type" value="Genomic_DNA"/>
</dbReference>
<dbReference type="RefSeq" id="WP_181513052.1">
    <property type="nucleotide sequence ID" value="NZ_JABFUB010000001.1"/>
</dbReference>
<evidence type="ECO:0000313" key="4">
    <source>
        <dbReference type="Proteomes" id="UP000518091"/>
    </source>
</evidence>
<sequence length="48" mass="5796">MRKLLGMAAAWWLRKPENRARLKRKGKQMLSGFRGRQSRSSEQQRRRP</sequence>
<evidence type="ECO:0000256" key="1">
    <source>
        <dbReference type="SAM" id="MobiDB-lite"/>
    </source>
</evidence>
<organism evidence="2 4">
    <name type="scientific">Billgrantia kenyensis</name>
    <dbReference type="NCBI Taxonomy" id="321266"/>
    <lineage>
        <taxon>Bacteria</taxon>
        <taxon>Pseudomonadati</taxon>
        <taxon>Pseudomonadota</taxon>
        <taxon>Gammaproteobacteria</taxon>
        <taxon>Oceanospirillales</taxon>
        <taxon>Halomonadaceae</taxon>
        <taxon>Billgrantia</taxon>
    </lineage>
</organism>
<gene>
    <name evidence="2" type="ORF">H1D44_01400</name>
    <name evidence="3" type="ORF">HOP48_01475</name>
</gene>
<dbReference type="Proteomes" id="UP000518091">
    <property type="component" value="Unassembled WGS sequence"/>
</dbReference>
<reference evidence="3 5" key="1">
    <citation type="submission" date="2020-05" db="EMBL/GenBank/DDBJ databases">
        <title>Comparative genomic analysis of denitrifying bacteria from Halomonas genus.</title>
        <authorList>
            <person name="Wang L."/>
            <person name="Shao Z."/>
        </authorList>
    </citation>
    <scope>NUCLEOTIDE SEQUENCE [LARGE SCALE GENOMIC DNA]</scope>
    <source>
        <strain evidence="3 5">DSM 17331</strain>
    </source>
</reference>
<dbReference type="AlphaFoldDB" id="A0A7W0ACI1"/>
<dbReference type="EMBL" id="JABFUB010000001">
    <property type="protein sequence ID" value="MCG6660220.1"/>
    <property type="molecule type" value="Genomic_DNA"/>
</dbReference>